<feature type="transmembrane region" description="Helical" evidence="1">
    <location>
        <begin position="27"/>
        <end position="44"/>
    </location>
</feature>
<dbReference type="AlphaFoldDB" id="A0A2T3MV83"/>
<name>A0A2T3MV83_9GAMM</name>
<reference evidence="2 3" key="1">
    <citation type="submission" date="2018-03" db="EMBL/GenBank/DDBJ databases">
        <title>Whole genome sequencing of Histamine producing bacteria.</title>
        <authorList>
            <person name="Butler K."/>
        </authorList>
    </citation>
    <scope>NUCLEOTIDE SEQUENCE [LARGE SCALE GENOMIC DNA]</scope>
    <source>
        <strain evidence="2 3">DSM 19138</strain>
    </source>
</reference>
<accession>A0A2T3MV83</accession>
<organism evidence="2 3">
    <name type="scientific">Photobacterium rosenbergii</name>
    <dbReference type="NCBI Taxonomy" id="294936"/>
    <lineage>
        <taxon>Bacteria</taxon>
        <taxon>Pseudomonadati</taxon>
        <taxon>Pseudomonadota</taxon>
        <taxon>Gammaproteobacteria</taxon>
        <taxon>Vibrionales</taxon>
        <taxon>Vibrionaceae</taxon>
        <taxon>Photobacterium</taxon>
    </lineage>
</organism>
<gene>
    <name evidence="2" type="ORF">C9J01_28825</name>
</gene>
<comment type="caution">
    <text evidence="2">The sequence shown here is derived from an EMBL/GenBank/DDBJ whole genome shotgun (WGS) entry which is preliminary data.</text>
</comment>
<evidence type="ECO:0000313" key="2">
    <source>
        <dbReference type="EMBL" id="PSW03816.1"/>
    </source>
</evidence>
<dbReference type="Proteomes" id="UP000241346">
    <property type="component" value="Unassembled WGS sequence"/>
</dbReference>
<keyword evidence="1" id="KW-0812">Transmembrane</keyword>
<evidence type="ECO:0000313" key="3">
    <source>
        <dbReference type="Proteomes" id="UP000241346"/>
    </source>
</evidence>
<dbReference type="EMBL" id="PYMB01000046">
    <property type="protein sequence ID" value="PSW03816.1"/>
    <property type="molecule type" value="Genomic_DNA"/>
</dbReference>
<protein>
    <submittedName>
        <fullName evidence="2">Uncharacterized protein</fullName>
    </submittedName>
</protein>
<dbReference type="OrthoDB" id="9953282at2"/>
<keyword evidence="1" id="KW-0472">Membrane</keyword>
<sequence>MVLLLLCIVCGLLTLLALKESGQFRKLFGASALITFVVTSFFLLDHLKEERRLRALAPSAPQFEFETHSHPDFLNAESNDFSADDLEAIAFELARQLKESEDFILSLQQRLESKRQFILENWDDELPLELDLPE</sequence>
<dbReference type="RefSeq" id="WP_107301499.1">
    <property type="nucleotide sequence ID" value="NZ_PYMB01000046.1"/>
</dbReference>
<keyword evidence="1" id="KW-1133">Transmembrane helix</keyword>
<proteinExistence type="predicted"/>
<evidence type="ECO:0000256" key="1">
    <source>
        <dbReference type="SAM" id="Phobius"/>
    </source>
</evidence>